<feature type="coiled-coil region" evidence="1">
    <location>
        <begin position="175"/>
        <end position="218"/>
    </location>
</feature>
<gene>
    <name evidence="6" type="ORF">E7512_07135</name>
</gene>
<accession>A0A928KST0</accession>
<reference evidence="6" key="1">
    <citation type="submission" date="2019-04" db="EMBL/GenBank/DDBJ databases">
        <title>Evolution of Biomass-Degrading Anaerobic Consortia Revealed by Metagenomics.</title>
        <authorList>
            <person name="Peng X."/>
        </authorList>
    </citation>
    <scope>NUCLEOTIDE SEQUENCE</scope>
    <source>
        <strain evidence="6">SIG551</strain>
    </source>
</reference>
<dbReference type="RefSeq" id="WP_326840309.1">
    <property type="nucleotide sequence ID" value="NZ_JBKWRC010000002.1"/>
</dbReference>
<keyword evidence="3" id="KW-1133">Transmembrane helix</keyword>
<dbReference type="PROSITE" id="PS51257">
    <property type="entry name" value="PROKAR_LIPOPROTEIN"/>
    <property type="match status" value="1"/>
</dbReference>
<feature type="domain" description="DUF4349" evidence="5">
    <location>
        <begin position="78"/>
        <end position="295"/>
    </location>
</feature>
<dbReference type="EMBL" id="SVNY01000003">
    <property type="protein sequence ID" value="MBE6833343.1"/>
    <property type="molecule type" value="Genomic_DNA"/>
</dbReference>
<dbReference type="Proteomes" id="UP000754750">
    <property type="component" value="Unassembled WGS sequence"/>
</dbReference>
<evidence type="ECO:0000313" key="6">
    <source>
        <dbReference type="EMBL" id="MBE6833343.1"/>
    </source>
</evidence>
<feature type="transmembrane region" description="Helical" evidence="3">
    <location>
        <begin position="272"/>
        <end position="298"/>
    </location>
</feature>
<feature type="chain" id="PRO_5037565465" evidence="4">
    <location>
        <begin position="32"/>
        <end position="326"/>
    </location>
</feature>
<feature type="signal peptide" evidence="4">
    <location>
        <begin position="1"/>
        <end position="31"/>
    </location>
</feature>
<evidence type="ECO:0000256" key="2">
    <source>
        <dbReference type="SAM" id="MobiDB-lite"/>
    </source>
</evidence>
<name>A0A928KST0_9FIRM</name>
<protein>
    <submittedName>
        <fullName evidence="6">DUF4349 domain-containing protein</fullName>
    </submittedName>
</protein>
<dbReference type="Pfam" id="PF14257">
    <property type="entry name" value="DUF4349"/>
    <property type="match status" value="1"/>
</dbReference>
<keyword evidence="4" id="KW-0732">Signal</keyword>
<evidence type="ECO:0000256" key="3">
    <source>
        <dbReference type="SAM" id="Phobius"/>
    </source>
</evidence>
<feature type="region of interest" description="Disordered" evidence="2">
    <location>
        <begin position="304"/>
        <end position="326"/>
    </location>
</feature>
<keyword evidence="3" id="KW-0812">Transmembrane</keyword>
<comment type="caution">
    <text evidence="6">The sequence shown here is derived from an EMBL/GenBank/DDBJ whole genome shotgun (WGS) entry which is preliminary data.</text>
</comment>
<keyword evidence="3" id="KW-0472">Membrane</keyword>
<organism evidence="6 7">
    <name type="scientific">Faecalispora sporosphaeroides</name>
    <dbReference type="NCBI Taxonomy" id="1549"/>
    <lineage>
        <taxon>Bacteria</taxon>
        <taxon>Bacillati</taxon>
        <taxon>Bacillota</taxon>
        <taxon>Clostridia</taxon>
        <taxon>Eubacteriales</taxon>
        <taxon>Oscillospiraceae</taxon>
        <taxon>Faecalispora</taxon>
    </lineage>
</organism>
<evidence type="ECO:0000259" key="5">
    <source>
        <dbReference type="Pfam" id="PF14257"/>
    </source>
</evidence>
<keyword evidence="1" id="KW-0175">Coiled coil</keyword>
<evidence type="ECO:0000256" key="1">
    <source>
        <dbReference type="SAM" id="Coils"/>
    </source>
</evidence>
<evidence type="ECO:0000313" key="7">
    <source>
        <dbReference type="Proteomes" id="UP000754750"/>
    </source>
</evidence>
<dbReference type="InterPro" id="IPR025645">
    <property type="entry name" value="DUF4349"/>
</dbReference>
<dbReference type="AlphaFoldDB" id="A0A928KST0"/>
<feature type="compositionally biased region" description="Pro residues" evidence="2">
    <location>
        <begin position="317"/>
        <end position="326"/>
    </location>
</feature>
<sequence length="326" mass="35161">MRTRRNHPVAVSAVMLAAAASLLFTACSAGSASPKTAAAQNMDSVVSSVTTDAKSQENAGVAGSGADTGAAQRALSNQKIIERLSYRIETLEFDQSIQTLQTLTEQLGGYIQESGVDGDGALQKNDSRTAHYVLRIPQEKLKVWKEKSGTIGSVLNVSSSSENITESYYDTEAHLSALRTQRDRLLELMKKADKMADIVELEKALADVTYQIEQLTGTLRQYDSLVNYSTVTVDLFEVSKATIIDKTPVTLGEKISYQFRQSLRWLGDAGQGVLVVVIGGLPILLLLAAAGGIVWLVARRKRRRAKSAPANGGDEPGNPPQLPPQE</sequence>
<evidence type="ECO:0000256" key="4">
    <source>
        <dbReference type="SAM" id="SignalP"/>
    </source>
</evidence>
<proteinExistence type="predicted"/>